<dbReference type="EMBL" id="VRTY01000063">
    <property type="protein sequence ID" value="TXK37252.1"/>
    <property type="molecule type" value="Genomic_DNA"/>
</dbReference>
<proteinExistence type="predicted"/>
<reference evidence="1 2" key="1">
    <citation type="submission" date="2019-08" db="EMBL/GenBank/DDBJ databases">
        <authorList>
            <person name="Shi S."/>
        </authorList>
    </citation>
    <scope>NUCLEOTIDE SEQUENCE [LARGE SCALE GENOMIC DNA]</scope>
    <source>
        <strain evidence="1 2">GY10130</strain>
    </source>
</reference>
<gene>
    <name evidence="1" type="ORF">FVR03_15735</name>
</gene>
<sequence>MKSLLKVFVFVALIIISKITRDAEVIEIKAPARQSRAILSYDKQTAMANDLQQEEQTNKLYN</sequence>
<organism evidence="1 2">
    <name type="scientific">Pontibacter qinzhouensis</name>
    <dbReference type="NCBI Taxonomy" id="2603253"/>
    <lineage>
        <taxon>Bacteria</taxon>
        <taxon>Pseudomonadati</taxon>
        <taxon>Bacteroidota</taxon>
        <taxon>Cytophagia</taxon>
        <taxon>Cytophagales</taxon>
        <taxon>Hymenobacteraceae</taxon>
        <taxon>Pontibacter</taxon>
    </lineage>
</organism>
<dbReference type="Proteomes" id="UP000321926">
    <property type="component" value="Unassembled WGS sequence"/>
</dbReference>
<comment type="caution">
    <text evidence="1">The sequence shown here is derived from an EMBL/GenBank/DDBJ whole genome shotgun (WGS) entry which is preliminary data.</text>
</comment>
<accession>A0A5C8JII7</accession>
<keyword evidence="2" id="KW-1185">Reference proteome</keyword>
<name>A0A5C8JII7_9BACT</name>
<dbReference type="RefSeq" id="WP_147922719.1">
    <property type="nucleotide sequence ID" value="NZ_VRTY01000063.1"/>
</dbReference>
<evidence type="ECO:0000313" key="1">
    <source>
        <dbReference type="EMBL" id="TXK37252.1"/>
    </source>
</evidence>
<dbReference type="AlphaFoldDB" id="A0A5C8JII7"/>
<evidence type="ECO:0000313" key="2">
    <source>
        <dbReference type="Proteomes" id="UP000321926"/>
    </source>
</evidence>
<protein>
    <submittedName>
        <fullName evidence="1">Uncharacterized protein</fullName>
    </submittedName>
</protein>